<evidence type="ECO:0000313" key="3">
    <source>
        <dbReference type="EMBL" id="SEA19362.1"/>
    </source>
</evidence>
<dbReference type="Pfam" id="PF07992">
    <property type="entry name" value="Pyr_redox_2"/>
    <property type="match status" value="1"/>
</dbReference>
<protein>
    <submittedName>
        <fullName evidence="3">Sulfide:quinone oxidoreductase</fullName>
    </submittedName>
</protein>
<evidence type="ECO:0000259" key="2">
    <source>
        <dbReference type="Pfam" id="PF07992"/>
    </source>
</evidence>
<dbReference type="EMBL" id="FNQR01000003">
    <property type="protein sequence ID" value="SEA19362.1"/>
    <property type="molecule type" value="Genomic_DNA"/>
</dbReference>
<accession>A0A1H3Z7S9</accession>
<dbReference type="PANTHER" id="PTHR43755">
    <property type="match status" value="1"/>
</dbReference>
<proteinExistence type="predicted"/>
<evidence type="ECO:0000313" key="4">
    <source>
        <dbReference type="Proteomes" id="UP000198584"/>
    </source>
</evidence>
<dbReference type="Proteomes" id="UP000198584">
    <property type="component" value="Unassembled WGS sequence"/>
</dbReference>
<evidence type="ECO:0000256" key="1">
    <source>
        <dbReference type="SAM" id="Coils"/>
    </source>
</evidence>
<dbReference type="RefSeq" id="WP_093043005.1">
    <property type="nucleotide sequence ID" value="NZ_FNQR01000003.1"/>
</dbReference>
<dbReference type="PRINTS" id="PR00368">
    <property type="entry name" value="FADPNR"/>
</dbReference>
<sequence length="379" mass="42677">MAKKIVIVGGGSGGMMVANRLARQLQEEIKKSEVEITLLSNTEKHIYQPGYLFIAFNEQQPEHFIRKQERLAHRLVNLVYDDIQKIDPGSKRLDGEKASYSYDYLVIATGSHPDMNSIPGLAKGADNFYTLDGAEKLRDKLADFKEGKILITIDVPHKCPAAPLEVTLMLDDYFRKKGVRDQVDIKYTYPIGRIHSLQPVADWGLPEFEKRNIEYETFFNLEEVDPEKKAAITMDGEEHPYDILISIPAHTGAKAIIDSGLGDEDGFIPTNRYSLKMEGSDDVYVVGDATNLPISKAGSTAHYQSETLVHNLVSRVKGRPETARYSGKVACFLENSLEDASMITFDYQHPPKPATTSDMLHWFKSVYNELYWLNARGIL</sequence>
<dbReference type="InterPro" id="IPR052541">
    <property type="entry name" value="SQRD"/>
</dbReference>
<gene>
    <name evidence="3" type="ORF">SAMN05421743_103145</name>
</gene>
<dbReference type="AlphaFoldDB" id="A0A1H3Z7S9"/>
<feature type="coiled-coil region" evidence="1">
    <location>
        <begin position="15"/>
        <end position="42"/>
    </location>
</feature>
<keyword evidence="1" id="KW-0175">Coiled coil</keyword>
<dbReference type="GO" id="GO:0016491">
    <property type="term" value="F:oxidoreductase activity"/>
    <property type="evidence" value="ECO:0007669"/>
    <property type="project" value="InterPro"/>
</dbReference>
<dbReference type="InterPro" id="IPR023753">
    <property type="entry name" value="FAD/NAD-binding_dom"/>
</dbReference>
<dbReference type="STRING" id="571932.SAMN05421743_103145"/>
<dbReference type="OrthoDB" id="9805710at2"/>
<dbReference type="Gene3D" id="3.50.50.60">
    <property type="entry name" value="FAD/NAD(P)-binding domain"/>
    <property type="match status" value="2"/>
</dbReference>
<organism evidence="3 4">
    <name type="scientific">Thalassobacillus cyri</name>
    <dbReference type="NCBI Taxonomy" id="571932"/>
    <lineage>
        <taxon>Bacteria</taxon>
        <taxon>Bacillati</taxon>
        <taxon>Bacillota</taxon>
        <taxon>Bacilli</taxon>
        <taxon>Bacillales</taxon>
        <taxon>Bacillaceae</taxon>
        <taxon>Thalassobacillus</taxon>
    </lineage>
</organism>
<feature type="domain" description="FAD/NAD(P)-binding" evidence="2">
    <location>
        <begin position="3"/>
        <end position="143"/>
    </location>
</feature>
<dbReference type="InterPro" id="IPR036188">
    <property type="entry name" value="FAD/NAD-bd_sf"/>
</dbReference>
<reference evidence="3 4" key="1">
    <citation type="submission" date="2016-10" db="EMBL/GenBank/DDBJ databases">
        <authorList>
            <person name="de Groot N.N."/>
        </authorList>
    </citation>
    <scope>NUCLEOTIDE SEQUENCE [LARGE SCALE GENOMIC DNA]</scope>
    <source>
        <strain evidence="3 4">CCM7597</strain>
    </source>
</reference>
<dbReference type="SUPFAM" id="SSF51905">
    <property type="entry name" value="FAD/NAD(P)-binding domain"/>
    <property type="match status" value="2"/>
</dbReference>
<keyword evidence="4" id="KW-1185">Reference proteome</keyword>
<name>A0A1H3Z7S9_9BACI</name>
<dbReference type="PANTHER" id="PTHR43755:SF1">
    <property type="entry name" value="FAD-DEPENDENT PYRIDINE NUCLEOTIDE-DISULPHIDE OXIDOREDUCTASE"/>
    <property type="match status" value="1"/>
</dbReference>